<name>A0A0F9UY03_9ZZZZ</name>
<gene>
    <name evidence="1" type="ORF">LCGC14_0208680</name>
</gene>
<dbReference type="AlphaFoldDB" id="A0A0F9UY03"/>
<reference evidence="1" key="1">
    <citation type="journal article" date="2015" name="Nature">
        <title>Complex archaea that bridge the gap between prokaryotes and eukaryotes.</title>
        <authorList>
            <person name="Spang A."/>
            <person name="Saw J.H."/>
            <person name="Jorgensen S.L."/>
            <person name="Zaremba-Niedzwiedzka K."/>
            <person name="Martijn J."/>
            <person name="Lind A.E."/>
            <person name="van Eijk R."/>
            <person name="Schleper C."/>
            <person name="Guy L."/>
            <person name="Ettema T.J."/>
        </authorList>
    </citation>
    <scope>NUCLEOTIDE SEQUENCE</scope>
</reference>
<dbReference type="EMBL" id="LAZR01000095">
    <property type="protein sequence ID" value="KKN92377.1"/>
    <property type="molecule type" value="Genomic_DNA"/>
</dbReference>
<evidence type="ECO:0000313" key="1">
    <source>
        <dbReference type="EMBL" id="KKN92377.1"/>
    </source>
</evidence>
<proteinExistence type="predicted"/>
<protein>
    <submittedName>
        <fullName evidence="1">Uncharacterized protein</fullName>
    </submittedName>
</protein>
<organism evidence="1">
    <name type="scientific">marine sediment metagenome</name>
    <dbReference type="NCBI Taxonomy" id="412755"/>
    <lineage>
        <taxon>unclassified sequences</taxon>
        <taxon>metagenomes</taxon>
        <taxon>ecological metagenomes</taxon>
    </lineage>
</organism>
<comment type="caution">
    <text evidence="1">The sequence shown here is derived from an EMBL/GenBank/DDBJ whole genome shotgun (WGS) entry which is preliminary data.</text>
</comment>
<accession>A0A0F9UY03</accession>
<sequence length="59" mass="6874">MALVRCKCGRYTQNGFLCTSCQKDSSIDLMYYTPEDVEDEFDEYGFLIIDSLEEDVEED</sequence>